<dbReference type="RefSeq" id="WP_185361773.1">
    <property type="nucleotide sequence ID" value="NZ_JAAROO010000002.1"/>
</dbReference>
<evidence type="ECO:0000313" key="2">
    <source>
        <dbReference type="EMBL" id="MBC1316589.1"/>
    </source>
</evidence>
<accession>A0A841XUB0</accession>
<name>A0A841XUB0_9LIST</name>
<protein>
    <submittedName>
        <fullName evidence="2">Phage tail family protein</fullName>
    </submittedName>
</protein>
<dbReference type="InterPro" id="IPR008841">
    <property type="entry name" value="Siphovirus-type_tail_N"/>
</dbReference>
<dbReference type="AlphaFoldDB" id="A0A841XUB0"/>
<evidence type="ECO:0000259" key="1">
    <source>
        <dbReference type="Pfam" id="PF05709"/>
    </source>
</evidence>
<dbReference type="Proteomes" id="UP000543379">
    <property type="component" value="Unassembled WGS sequence"/>
</dbReference>
<dbReference type="Pfam" id="PF05709">
    <property type="entry name" value="Sipho_tail"/>
    <property type="match status" value="1"/>
</dbReference>
<comment type="caution">
    <text evidence="2">The sequence shown here is derived from an EMBL/GenBank/DDBJ whole genome shotgun (WGS) entry which is preliminary data.</text>
</comment>
<gene>
    <name evidence="2" type="ORF">HB811_07375</name>
</gene>
<sequence>MMRHEVIFLINNEPINFTGKSGIHALDYELNDVNTTNDDIEMFGMDGVSPRSKNFGPFDFKLKFYFDGRYDKHLALREIRSLVHRREYYYVTHSFMPGMKFAVNRAAIELEELSGTDFLFYITFTCFKGCAESLLSTLSDFTVTEKSWQFGQNLVSNNYQYKHTRNKFPIYNAGDLTVNPRQHYLSVTVKCESEGNLQIANLTTGDTFIYNQPITLADTLTIENAIPKMNGIPCGRDTNHRLLSLKSGENLISIEGASSLNTEWDFYYLYK</sequence>
<proteinExistence type="predicted"/>
<organism evidence="2 3">
    <name type="scientific">Listeria booriae</name>
    <dbReference type="NCBI Taxonomy" id="1552123"/>
    <lineage>
        <taxon>Bacteria</taxon>
        <taxon>Bacillati</taxon>
        <taxon>Bacillota</taxon>
        <taxon>Bacilli</taxon>
        <taxon>Bacillales</taxon>
        <taxon>Listeriaceae</taxon>
        <taxon>Listeria</taxon>
    </lineage>
</organism>
<feature type="domain" description="Siphovirus-type tail component RIFT-related" evidence="1">
    <location>
        <begin position="35"/>
        <end position="126"/>
    </location>
</feature>
<reference evidence="2 3" key="1">
    <citation type="submission" date="2020-03" db="EMBL/GenBank/DDBJ databases">
        <title>Soil Listeria distribution.</title>
        <authorList>
            <person name="Liao J."/>
            <person name="Wiedmann M."/>
        </authorList>
    </citation>
    <scope>NUCLEOTIDE SEQUENCE [LARGE SCALE GENOMIC DNA]</scope>
    <source>
        <strain evidence="2 3">FSL L7-1816</strain>
    </source>
</reference>
<evidence type="ECO:0000313" key="3">
    <source>
        <dbReference type="Proteomes" id="UP000543379"/>
    </source>
</evidence>
<dbReference type="EMBL" id="JAAROV010000002">
    <property type="protein sequence ID" value="MBC1316589.1"/>
    <property type="molecule type" value="Genomic_DNA"/>
</dbReference>